<evidence type="ECO:0000313" key="2">
    <source>
        <dbReference type="Proteomes" id="UP001141183"/>
    </source>
</evidence>
<dbReference type="RefSeq" id="WP_272470540.1">
    <property type="nucleotide sequence ID" value="NZ_JAMRYU010000015.1"/>
</dbReference>
<organism evidence="1 2">
    <name type="scientific">Clostridium tertium</name>
    <dbReference type="NCBI Taxonomy" id="1559"/>
    <lineage>
        <taxon>Bacteria</taxon>
        <taxon>Bacillati</taxon>
        <taxon>Bacillota</taxon>
        <taxon>Clostridia</taxon>
        <taxon>Eubacteriales</taxon>
        <taxon>Clostridiaceae</taxon>
        <taxon>Clostridium</taxon>
    </lineage>
</organism>
<dbReference type="Proteomes" id="UP001141183">
    <property type="component" value="Unassembled WGS sequence"/>
</dbReference>
<evidence type="ECO:0000313" key="1">
    <source>
        <dbReference type="EMBL" id="MDC4241377.1"/>
    </source>
</evidence>
<proteinExistence type="predicted"/>
<comment type="caution">
    <text evidence="1">The sequence shown here is derived from an EMBL/GenBank/DDBJ whole genome shotgun (WGS) entry which is preliminary data.</text>
</comment>
<gene>
    <name evidence="1" type="ORF">NE398_14565</name>
</gene>
<keyword evidence="2" id="KW-1185">Reference proteome</keyword>
<dbReference type="AlphaFoldDB" id="A0A9X3XQG9"/>
<accession>A0A9X3XQG9</accession>
<reference evidence="1" key="1">
    <citation type="submission" date="2022-05" db="EMBL/GenBank/DDBJ databases">
        <title>Draft genome sequence of Clostridium tertium strain CP3 isolated from Peru.</title>
        <authorList>
            <person name="Hurtado R."/>
            <person name="Lima L."/>
            <person name="Sousa T."/>
            <person name="Jaiswal A.K."/>
            <person name="Tiwari S."/>
            <person name="Maturrano L."/>
            <person name="Brenig B."/>
            <person name="Azevedo V."/>
        </authorList>
    </citation>
    <scope>NUCLEOTIDE SEQUENCE</scope>
    <source>
        <strain evidence="1">CP3</strain>
    </source>
</reference>
<protein>
    <submittedName>
        <fullName evidence="1">Uncharacterized protein</fullName>
    </submittedName>
</protein>
<name>A0A9X3XQG9_9CLOT</name>
<sequence length="72" mass="8325">MKNKKICPKCNSEKILRILGETGIYGTGNNIPAGFLNGTVNISRYLYCNCGYMEEWVDSKEDINKLEERYRK</sequence>
<dbReference type="EMBL" id="JAMRYU010000015">
    <property type="protein sequence ID" value="MDC4241377.1"/>
    <property type="molecule type" value="Genomic_DNA"/>
</dbReference>